<evidence type="ECO:0000313" key="2">
    <source>
        <dbReference type="Proteomes" id="UP001624684"/>
    </source>
</evidence>
<protein>
    <submittedName>
        <fullName evidence="1">Uncharacterized protein</fullName>
    </submittedName>
</protein>
<proteinExistence type="predicted"/>
<accession>A0ABW8U7E4</accession>
<name>A0ABW8U7E4_9GAMM</name>
<evidence type="ECO:0000313" key="1">
    <source>
        <dbReference type="EMBL" id="MFL1732377.1"/>
    </source>
</evidence>
<keyword evidence="2" id="KW-1185">Reference proteome</keyword>
<reference evidence="1 2" key="1">
    <citation type="submission" date="2024-11" db="EMBL/GenBank/DDBJ databases">
        <title>First Report of Moraxella oculi in Brazil in an Infectious Bovine Keratoconjunctivitis Outbreak.</title>
        <authorList>
            <person name="Carvalho C.V."/>
            <person name="Domingues R."/>
            <person name="Coutinho C."/>
            <person name="Honorio N.T.B.S."/>
            <person name="Faza D.R.L.R."/>
            <person name="Carvalho W.A."/>
            <person name="Machado A.B.F."/>
            <person name="Martins M.F."/>
            <person name="Gaspar E.B."/>
        </authorList>
    </citation>
    <scope>NUCLEOTIDE SEQUENCE [LARGE SCALE GENOMIC DNA]</scope>
    <source>
        <strain evidence="1 2">2117LE</strain>
    </source>
</reference>
<dbReference type="EMBL" id="JBJJXE010000006">
    <property type="protein sequence ID" value="MFL1732377.1"/>
    <property type="molecule type" value="Genomic_DNA"/>
</dbReference>
<dbReference type="Proteomes" id="UP001624684">
    <property type="component" value="Unassembled WGS sequence"/>
</dbReference>
<gene>
    <name evidence="1" type="ORF">ACJHVH_05125</name>
</gene>
<sequence>MQRIFSAQGSSVLEINNALKTASKSKIGNVGMPEFVRVIKDFLIVIEDKKDVALHQKYDKSD</sequence>
<organism evidence="1 2">
    <name type="scientific">Moraxella oculi</name>
    <dbReference type="NCBI Taxonomy" id="2940516"/>
    <lineage>
        <taxon>Bacteria</taxon>
        <taxon>Pseudomonadati</taxon>
        <taxon>Pseudomonadota</taxon>
        <taxon>Gammaproteobacteria</taxon>
        <taxon>Moraxellales</taxon>
        <taxon>Moraxellaceae</taxon>
        <taxon>Moraxella</taxon>
    </lineage>
</organism>
<comment type="caution">
    <text evidence="1">The sequence shown here is derived from an EMBL/GenBank/DDBJ whole genome shotgun (WGS) entry which is preliminary data.</text>
</comment>
<dbReference type="RefSeq" id="WP_407069024.1">
    <property type="nucleotide sequence ID" value="NZ_JBJJXE010000006.1"/>
</dbReference>